<dbReference type="EMBL" id="RBPH01000072">
    <property type="protein sequence ID" value="RMN83497.1"/>
    <property type="molecule type" value="Genomic_DNA"/>
</dbReference>
<feature type="chain" id="PRO_5044311927" evidence="1">
    <location>
        <begin position="42"/>
        <end position="188"/>
    </location>
</feature>
<evidence type="ECO:0000313" key="3">
    <source>
        <dbReference type="Proteomes" id="UP000269335"/>
    </source>
</evidence>
<gene>
    <name evidence="2" type="ORF">ALQ53_100312</name>
</gene>
<comment type="caution">
    <text evidence="2">The sequence shown here is derived from an EMBL/GenBank/DDBJ whole genome shotgun (WGS) entry which is preliminary data.</text>
</comment>
<protein>
    <submittedName>
        <fullName evidence="2">Uncharacterized protein</fullName>
    </submittedName>
</protein>
<evidence type="ECO:0000313" key="2">
    <source>
        <dbReference type="EMBL" id="RMN83497.1"/>
    </source>
</evidence>
<name>A0AB37QGP8_PSECA</name>
<keyword evidence="1" id="KW-0732">Signal</keyword>
<organism evidence="2 3">
    <name type="scientific">Pseudomonas cannabina</name>
    <dbReference type="NCBI Taxonomy" id="86840"/>
    <lineage>
        <taxon>Bacteria</taxon>
        <taxon>Pseudomonadati</taxon>
        <taxon>Pseudomonadota</taxon>
        <taxon>Gammaproteobacteria</taxon>
        <taxon>Pseudomonadales</taxon>
        <taxon>Pseudomonadaceae</taxon>
        <taxon>Pseudomonas</taxon>
    </lineage>
</organism>
<sequence length="188" mass="20905">MLMAASWKRARPSTRHYLENPMRLSIPGALALVLLSGQAFAAPTAPVSVSPMHDQYLPPDDLSLREGAPEQQQLMQVTEYTIVAGNQRQSSQQPIPVTSPLSLRLKGKSLNKGASISQVLVHFDGGESKSLKKPTYDEASRTLTLYYPLSQYRVLVDLLRNERVYCQYLSYANGHIWADLHATSAHAR</sequence>
<accession>A0AB37QGP8</accession>
<dbReference type="AlphaFoldDB" id="A0AB37QGP8"/>
<evidence type="ECO:0000256" key="1">
    <source>
        <dbReference type="SAM" id="SignalP"/>
    </source>
</evidence>
<reference evidence="2 3" key="1">
    <citation type="submission" date="2018-08" db="EMBL/GenBank/DDBJ databases">
        <title>Recombination of ecologically and evolutionarily significant loci maintains genetic cohesion in the Pseudomonas syringae species complex.</title>
        <authorList>
            <person name="Dillon M."/>
            <person name="Thakur S."/>
            <person name="Almeida R.N.D."/>
            <person name="Weir B.S."/>
            <person name="Guttman D.S."/>
        </authorList>
    </citation>
    <scope>NUCLEOTIDE SEQUENCE [LARGE SCALE GENOMIC DNA]</scope>
    <source>
        <strain evidence="2 3">ICMP 15201</strain>
    </source>
</reference>
<feature type="signal peptide" evidence="1">
    <location>
        <begin position="1"/>
        <end position="41"/>
    </location>
</feature>
<proteinExistence type="predicted"/>
<dbReference type="Proteomes" id="UP000269335">
    <property type="component" value="Unassembled WGS sequence"/>
</dbReference>